<accession>A0A285KBC5</accession>
<gene>
    <name evidence="2" type="ORF">SAMN05421748_13378</name>
</gene>
<dbReference type="AlphaFoldDB" id="A0A285KBC5"/>
<dbReference type="Proteomes" id="UP000219612">
    <property type="component" value="Unassembled WGS sequence"/>
</dbReference>
<dbReference type="OrthoDB" id="6230307at2"/>
<keyword evidence="3" id="KW-1185">Reference proteome</keyword>
<proteinExistence type="predicted"/>
<dbReference type="EMBL" id="OBDY01000033">
    <property type="protein sequence ID" value="SNY68621.1"/>
    <property type="molecule type" value="Genomic_DNA"/>
</dbReference>
<organism evidence="2 3">
    <name type="scientific">Paractinoplanes atraurantiacus</name>
    <dbReference type="NCBI Taxonomy" id="1036182"/>
    <lineage>
        <taxon>Bacteria</taxon>
        <taxon>Bacillati</taxon>
        <taxon>Actinomycetota</taxon>
        <taxon>Actinomycetes</taxon>
        <taxon>Micromonosporales</taxon>
        <taxon>Micromonosporaceae</taxon>
        <taxon>Paractinoplanes</taxon>
    </lineage>
</organism>
<dbReference type="RefSeq" id="WP_097327984.1">
    <property type="nucleotide sequence ID" value="NZ_OBDY01000033.1"/>
</dbReference>
<sequence>MTSGIIMACRWKSGKEKVLVSHTGHRLVRRTAFKFALDLTDEQERRCRQYAGAARLAYNHHIGRVKANIGQRAAEISYGIVAAELTPALSWSKVAFINAVSVSYERGRWWASVEGVAASFNRARRGRRPVAGVTRWATPPVWTAG</sequence>
<evidence type="ECO:0000313" key="2">
    <source>
        <dbReference type="EMBL" id="SNY68621.1"/>
    </source>
</evidence>
<feature type="domain" description="Transposase putative helix-turn-helix" evidence="1">
    <location>
        <begin position="31"/>
        <end position="66"/>
    </location>
</feature>
<name>A0A285KBC5_9ACTN</name>
<reference evidence="2 3" key="1">
    <citation type="submission" date="2017-09" db="EMBL/GenBank/DDBJ databases">
        <authorList>
            <person name="Ehlers B."/>
            <person name="Leendertz F.H."/>
        </authorList>
    </citation>
    <scope>NUCLEOTIDE SEQUENCE [LARGE SCALE GENOMIC DNA]</scope>
    <source>
        <strain evidence="2 3">CGMCC 4.6857</strain>
    </source>
</reference>
<evidence type="ECO:0000259" key="1">
    <source>
        <dbReference type="Pfam" id="PF12323"/>
    </source>
</evidence>
<protein>
    <submittedName>
        <fullName evidence="2">Helix-turn-helix domain-containing protein</fullName>
    </submittedName>
</protein>
<dbReference type="Pfam" id="PF12323">
    <property type="entry name" value="HTH_OrfB_IS605"/>
    <property type="match status" value="1"/>
</dbReference>
<evidence type="ECO:0000313" key="3">
    <source>
        <dbReference type="Proteomes" id="UP000219612"/>
    </source>
</evidence>
<dbReference type="InterPro" id="IPR021027">
    <property type="entry name" value="Transposase_put_HTH"/>
</dbReference>